<reference evidence="3 4" key="1">
    <citation type="submission" date="2023-08" db="EMBL/GenBank/DDBJ databases">
        <title>Helicovermis profunda gen. nov., sp. nov., a novel mesophilic, fermentative bacterium within the Bacillota from a deep-sea hydrothermal vent chimney.</title>
        <authorList>
            <person name="Miyazaki U."/>
            <person name="Mizutani D."/>
            <person name="Hashimoto Y."/>
            <person name="Tame A."/>
            <person name="Sawayama S."/>
            <person name="Miyazaki J."/>
            <person name="Takai K."/>
            <person name="Nakagawa S."/>
        </authorList>
    </citation>
    <scope>NUCLEOTIDE SEQUENCE [LARGE SCALE GENOMIC DNA]</scope>
    <source>
        <strain evidence="3 4">S502</strain>
    </source>
</reference>
<gene>
    <name evidence="3" type="ORF">HLPR_02940</name>
</gene>
<protein>
    <submittedName>
        <fullName evidence="3">HDOD domain-containing protein</fullName>
    </submittedName>
</protein>
<evidence type="ECO:0000313" key="3">
    <source>
        <dbReference type="EMBL" id="BEP27963.1"/>
    </source>
</evidence>
<dbReference type="AlphaFoldDB" id="A0AAU9EEX6"/>
<dbReference type="SUPFAM" id="SSF109604">
    <property type="entry name" value="HD-domain/PDEase-like"/>
    <property type="match status" value="1"/>
</dbReference>
<organism evidence="3 4">
    <name type="scientific">Helicovermis profundi</name>
    <dbReference type="NCBI Taxonomy" id="3065157"/>
    <lineage>
        <taxon>Bacteria</taxon>
        <taxon>Bacillati</taxon>
        <taxon>Bacillota</taxon>
        <taxon>Clostridia</taxon>
        <taxon>Helicovermis</taxon>
    </lineage>
</organism>
<name>A0AAU9EEX6_9FIRM</name>
<accession>A0AAU9EEX6</accession>
<dbReference type="PROSITE" id="PS50883">
    <property type="entry name" value="EAL"/>
    <property type="match status" value="1"/>
</dbReference>
<dbReference type="KEGG" id="hprf:HLPR_02940"/>
<keyword evidence="4" id="KW-1185">Reference proteome</keyword>
<feature type="domain" description="HDOD" evidence="2">
    <location>
        <begin position="200"/>
        <end position="387"/>
    </location>
</feature>
<dbReference type="PROSITE" id="PS51833">
    <property type="entry name" value="HDOD"/>
    <property type="match status" value="1"/>
</dbReference>
<dbReference type="InterPro" id="IPR001633">
    <property type="entry name" value="EAL_dom"/>
</dbReference>
<dbReference type="Proteomes" id="UP001321786">
    <property type="component" value="Chromosome"/>
</dbReference>
<dbReference type="RefSeq" id="WP_338536320.1">
    <property type="nucleotide sequence ID" value="NZ_AP028654.1"/>
</dbReference>
<dbReference type="InterPro" id="IPR013976">
    <property type="entry name" value="HDOD"/>
</dbReference>
<dbReference type="SMART" id="SM00052">
    <property type="entry name" value="EAL"/>
    <property type="match status" value="1"/>
</dbReference>
<dbReference type="PIRSF" id="PIRSF003180">
    <property type="entry name" value="DiGMPpdiest_YuxH"/>
    <property type="match status" value="1"/>
</dbReference>
<dbReference type="EMBL" id="AP028654">
    <property type="protein sequence ID" value="BEP27963.1"/>
    <property type="molecule type" value="Genomic_DNA"/>
</dbReference>
<dbReference type="PANTHER" id="PTHR33525:SF4">
    <property type="entry name" value="CYCLIC DI-GMP PHOSPHODIESTERASE CDGJ"/>
    <property type="match status" value="1"/>
</dbReference>
<dbReference type="Gene3D" id="3.20.20.450">
    <property type="entry name" value="EAL domain"/>
    <property type="match status" value="1"/>
</dbReference>
<dbReference type="Pfam" id="PF00563">
    <property type="entry name" value="EAL"/>
    <property type="match status" value="1"/>
</dbReference>
<dbReference type="InterPro" id="IPR035919">
    <property type="entry name" value="EAL_sf"/>
</dbReference>
<dbReference type="InterPro" id="IPR014408">
    <property type="entry name" value="dGMP_Pdiesterase_EAL/HD-GYP"/>
</dbReference>
<dbReference type="InterPro" id="IPR052340">
    <property type="entry name" value="RNase_Y/CdgJ"/>
</dbReference>
<dbReference type="Pfam" id="PF08668">
    <property type="entry name" value="HDOD"/>
    <property type="match status" value="1"/>
</dbReference>
<dbReference type="SUPFAM" id="SSF141868">
    <property type="entry name" value="EAL domain-like"/>
    <property type="match status" value="1"/>
</dbReference>
<feature type="domain" description="EAL" evidence="1">
    <location>
        <begin position="1"/>
        <end position="206"/>
    </location>
</feature>
<sequence>MKIFVARQPIFDSKQDVYAYELLYRNSEENRSNIESLDGDNATSSVITNSILLVGIENMTYGKRAFINFTKKLLIDEIPTLFSNEIVVVEILEDVIPDESIISAVKNMKDKGYLIALDDFVLEYDYLELIKLADIIKIDFILTSKKERREIINRYKKYNIKFLAEKVETIEEFNEAKEMGYSYFQGYFFSKPTIITSNDIKTISTSYSQILKEVIKDEPEYDLISNIIESDIALTYKLLKLINSPAFYTSKKVTSISRALVMLGFKEIRKWISIIMMRDLGKDKPDEIMRVSLIRGKMGEGLARLCKMNSRKDEMFIIGIFSMIDTLMDRTLFDILSEMPFETGIIEALLGYDNELRKLFKVILAYEVGDWDKMQEYTSKLGIDVHQIPDIYFEALKWTNEIFEA</sequence>
<evidence type="ECO:0000259" key="1">
    <source>
        <dbReference type="PROSITE" id="PS50883"/>
    </source>
</evidence>
<proteinExistence type="predicted"/>
<evidence type="ECO:0000259" key="2">
    <source>
        <dbReference type="PROSITE" id="PS51833"/>
    </source>
</evidence>
<dbReference type="PANTHER" id="PTHR33525">
    <property type="match status" value="1"/>
</dbReference>
<evidence type="ECO:0000313" key="4">
    <source>
        <dbReference type="Proteomes" id="UP001321786"/>
    </source>
</evidence>
<dbReference type="Gene3D" id="1.10.3210.10">
    <property type="entry name" value="Hypothetical protein af1432"/>
    <property type="match status" value="1"/>
</dbReference>